<dbReference type="AlphaFoldDB" id="A0AAE0BEF0"/>
<accession>A0AAE0BEF0</accession>
<organism evidence="1 2">
    <name type="scientific">Cymbomonas tetramitiformis</name>
    <dbReference type="NCBI Taxonomy" id="36881"/>
    <lineage>
        <taxon>Eukaryota</taxon>
        <taxon>Viridiplantae</taxon>
        <taxon>Chlorophyta</taxon>
        <taxon>Pyramimonadophyceae</taxon>
        <taxon>Pyramimonadales</taxon>
        <taxon>Pyramimonadaceae</taxon>
        <taxon>Cymbomonas</taxon>
    </lineage>
</organism>
<dbReference type="EMBL" id="LGRX02035509">
    <property type="protein sequence ID" value="KAK3234350.1"/>
    <property type="molecule type" value="Genomic_DNA"/>
</dbReference>
<reference evidence="1 2" key="1">
    <citation type="journal article" date="2015" name="Genome Biol. Evol.">
        <title>Comparative Genomics of a Bacterivorous Green Alga Reveals Evolutionary Causalities and Consequences of Phago-Mixotrophic Mode of Nutrition.</title>
        <authorList>
            <person name="Burns J.A."/>
            <person name="Paasch A."/>
            <person name="Narechania A."/>
            <person name="Kim E."/>
        </authorList>
    </citation>
    <scope>NUCLEOTIDE SEQUENCE [LARGE SCALE GENOMIC DNA]</scope>
    <source>
        <strain evidence="1 2">PLY_AMNH</strain>
    </source>
</reference>
<proteinExistence type="predicted"/>
<dbReference type="Gene3D" id="3.10.180.10">
    <property type="entry name" value="2,3-Dihydroxybiphenyl 1,2-Dioxygenase, domain 1"/>
    <property type="match status" value="1"/>
</dbReference>
<evidence type="ECO:0000313" key="1">
    <source>
        <dbReference type="EMBL" id="KAK3234350.1"/>
    </source>
</evidence>
<protein>
    <submittedName>
        <fullName evidence="1">Uncharacterized protein</fullName>
    </submittedName>
</protein>
<sequence length="372" mass="41013">MFTGRLKSTFLVSVSVPKCDHQAEPRPHFRRHQRRSKLKEIYSDCKHFDERERQEVTREDPSHQESLTVSRQAILHLGSASALSGLAGPAIAVAEDDRLPTPTSGFSTADLLKPCKSLEPCEATLQELTAALEKQPDELELQGYKYFYETEVERLTKNKVFVSKLRQDVENGSSKFLQHAVVSVPQADFDKAIEFWTKGMAMEINRTRTDEDGLRTVFVSYGPETLKAENGGNFALELVESPSPSQPAWLSTAPQLAYIQLAIGNVRFRNIVDSGAEIVYSYGYLEIIAPGGLLVKQRVGARRDPIELLAFDVPDVEKASKFYQSTIGMTAEVVPEAECEDVGRLGGIFGKKGEGSAGIWEGLTGIGEGLTG</sequence>
<dbReference type="SUPFAM" id="SSF54593">
    <property type="entry name" value="Glyoxalase/Bleomycin resistance protein/Dihydroxybiphenyl dioxygenase"/>
    <property type="match status" value="1"/>
</dbReference>
<name>A0AAE0BEF0_9CHLO</name>
<dbReference type="InterPro" id="IPR029068">
    <property type="entry name" value="Glyas_Bleomycin-R_OHBP_Dase"/>
</dbReference>
<evidence type="ECO:0000313" key="2">
    <source>
        <dbReference type="Proteomes" id="UP001190700"/>
    </source>
</evidence>
<comment type="caution">
    <text evidence="1">The sequence shown here is derived from an EMBL/GenBank/DDBJ whole genome shotgun (WGS) entry which is preliminary data.</text>
</comment>
<dbReference type="Proteomes" id="UP001190700">
    <property type="component" value="Unassembled WGS sequence"/>
</dbReference>
<gene>
    <name evidence="1" type="ORF">CYMTET_55396</name>
</gene>
<keyword evidence="2" id="KW-1185">Reference proteome</keyword>